<dbReference type="EMBL" id="CP032683">
    <property type="protein sequence ID" value="AYK13973.1"/>
    <property type="molecule type" value="Genomic_DNA"/>
</dbReference>
<evidence type="ECO:0000259" key="1">
    <source>
        <dbReference type="PROSITE" id="PS51462"/>
    </source>
</evidence>
<organism evidence="2 3">
    <name type="scientific">Methanosarcina flavescens</name>
    <dbReference type="NCBI Taxonomy" id="1715806"/>
    <lineage>
        <taxon>Archaea</taxon>
        <taxon>Methanobacteriati</taxon>
        <taxon>Methanobacteriota</taxon>
        <taxon>Stenosarchaea group</taxon>
        <taxon>Methanomicrobia</taxon>
        <taxon>Methanosarcinales</taxon>
        <taxon>Methanosarcinaceae</taxon>
        <taxon>Methanosarcina</taxon>
    </lineage>
</organism>
<dbReference type="PANTHER" id="PTHR10885:SF0">
    <property type="entry name" value="ISOPENTENYL-DIPHOSPHATE DELTA-ISOMERASE"/>
    <property type="match status" value="1"/>
</dbReference>
<reference evidence="2 3" key="1">
    <citation type="journal article" date="2016" name="Int. J. Syst. Evol. Microbiol.">
        <title>Methanosarcina flavescens sp. nov., a methanogenic archaeon isolated from a full-scale anaerobic digester.</title>
        <authorList>
            <person name="Kern T."/>
            <person name="Fischer M.A."/>
            <person name="Deppenmeier U."/>
            <person name="Schmitz R.A."/>
            <person name="Rother M."/>
        </authorList>
    </citation>
    <scope>NUCLEOTIDE SEQUENCE [LARGE SCALE GENOMIC DNA]</scope>
    <source>
        <strain evidence="2 3">E03.2</strain>
    </source>
</reference>
<dbReference type="PANTHER" id="PTHR10885">
    <property type="entry name" value="ISOPENTENYL-DIPHOSPHATE DELTA-ISOMERASE"/>
    <property type="match status" value="1"/>
</dbReference>
<proteinExistence type="predicted"/>
<dbReference type="Pfam" id="PF00293">
    <property type="entry name" value="NUDIX"/>
    <property type="match status" value="1"/>
</dbReference>
<dbReference type="Proteomes" id="UP000053087">
    <property type="component" value="Chromosome"/>
</dbReference>
<dbReference type="NCBIfam" id="NF041653">
    <property type="entry name" value="Nud_hyd_Meth"/>
    <property type="match status" value="1"/>
</dbReference>
<feature type="domain" description="Nudix hydrolase" evidence="1">
    <location>
        <begin position="60"/>
        <end position="190"/>
    </location>
</feature>
<accession>A0A660HNY2</accession>
<dbReference type="GO" id="GO:0003824">
    <property type="term" value="F:catalytic activity"/>
    <property type="evidence" value="ECO:0007669"/>
    <property type="project" value="UniProtKB-ARBA"/>
</dbReference>
<gene>
    <name evidence="2" type="ORF">AOB57_000995</name>
</gene>
<dbReference type="InterPro" id="IPR048160">
    <property type="entry name" value="Prenyl-diphosphate_PPase"/>
</dbReference>
<keyword evidence="3" id="KW-1185">Reference proteome</keyword>
<dbReference type="Gene3D" id="3.90.79.10">
    <property type="entry name" value="Nucleoside Triphosphate Pyrophosphohydrolase"/>
    <property type="match status" value="1"/>
</dbReference>
<sequence length="205" mass="24280">MEACHFNFILVDIFSFIFNRIRIVLQFIRRPFVVELISEVDKNDNFLRLRDREEFYSGEHIHRAAQLILLNPENKMLIQKRSSKKRWYPNRYTYSVSGTVADESYEACMMREMLEEIGISIPFRKLFKISCIFENKGAFHTVFSGRCSAKIANSIRPDPEEAVFVEWIELEELHRAVRAEPEKYTPSLRAGIIKIFQEGYGKYFF</sequence>
<protein>
    <submittedName>
        <fullName evidence="2">NUDIX domain-containing protein</fullName>
    </submittedName>
</protein>
<dbReference type="PROSITE" id="PS51462">
    <property type="entry name" value="NUDIX"/>
    <property type="match status" value="1"/>
</dbReference>
<dbReference type="SUPFAM" id="SSF55811">
    <property type="entry name" value="Nudix"/>
    <property type="match status" value="1"/>
</dbReference>
<name>A0A660HNY2_9EURY</name>
<evidence type="ECO:0000313" key="2">
    <source>
        <dbReference type="EMBL" id="AYK13973.1"/>
    </source>
</evidence>
<dbReference type="AlphaFoldDB" id="A0A660HNY2"/>
<dbReference type="InterPro" id="IPR000086">
    <property type="entry name" value="NUDIX_hydrolase_dom"/>
</dbReference>
<dbReference type="KEGG" id="mfz:AOB57_000995"/>
<evidence type="ECO:0000313" key="3">
    <source>
        <dbReference type="Proteomes" id="UP000053087"/>
    </source>
</evidence>
<dbReference type="InterPro" id="IPR015797">
    <property type="entry name" value="NUDIX_hydrolase-like_dom_sf"/>
</dbReference>